<feature type="transmembrane region" description="Helical" evidence="1">
    <location>
        <begin position="89"/>
        <end position="111"/>
    </location>
</feature>
<dbReference type="EMBL" id="LVWG01000013">
    <property type="protein sequence ID" value="KZK75066.1"/>
    <property type="molecule type" value="Genomic_DNA"/>
</dbReference>
<dbReference type="InterPro" id="IPR007165">
    <property type="entry name" value="Phage_holin_4_2"/>
</dbReference>
<dbReference type="PANTHER" id="PTHR37309">
    <property type="entry name" value="SLR0284 PROTEIN"/>
    <property type="match status" value="1"/>
</dbReference>
<reference evidence="2 3" key="1">
    <citation type="submission" date="2016-03" db="EMBL/GenBank/DDBJ databases">
        <title>Speciation and ecological success in dimly lit waters: horizontal gene transfer in a green sulfur bacteria bloom unveiled by metagenomic assembly.</title>
        <authorList>
            <person name="Llorens-Mares T."/>
            <person name="Liu Z."/>
            <person name="Allen L.Z."/>
            <person name="Rusch D.B."/>
            <person name="Craig M.T."/>
            <person name="Dupont C.L."/>
            <person name="Bryant D.A."/>
            <person name="Casamayor E.O."/>
        </authorList>
    </citation>
    <scope>NUCLEOTIDE SEQUENCE [LARGE SCALE GENOMIC DNA]</scope>
    <source>
        <strain evidence="2">CIII</strain>
    </source>
</reference>
<dbReference type="RefSeq" id="WP_303680799.1">
    <property type="nucleotide sequence ID" value="NZ_LVWG01000013.1"/>
</dbReference>
<keyword evidence="1" id="KW-0472">Membrane</keyword>
<sequence>MMHILLVWLVNAFAVYLTAQILPGIHVRGFGAALLVALVLGLVNTVIRPVMILFSIPFILLSLGIFLIVINALLLQLSAAIVDGFTIESFWWAAAGSICISAIAWLLATLVNL</sequence>
<evidence type="ECO:0000256" key="1">
    <source>
        <dbReference type="SAM" id="Phobius"/>
    </source>
</evidence>
<gene>
    <name evidence="2" type="ORF">A3K90_04430</name>
</gene>
<evidence type="ECO:0000313" key="3">
    <source>
        <dbReference type="Proteomes" id="UP000076481"/>
    </source>
</evidence>
<evidence type="ECO:0008006" key="4">
    <source>
        <dbReference type="Google" id="ProtNLM"/>
    </source>
</evidence>
<protein>
    <recommendedName>
        <fullName evidence="4">Phage holin family protein</fullName>
    </recommendedName>
</protein>
<name>A0A165MC24_PELLU</name>
<organism evidence="2 3">
    <name type="scientific">Pelodictyon luteolum</name>
    <dbReference type="NCBI Taxonomy" id="1100"/>
    <lineage>
        <taxon>Bacteria</taxon>
        <taxon>Pseudomonadati</taxon>
        <taxon>Chlorobiota</taxon>
        <taxon>Chlorobiia</taxon>
        <taxon>Chlorobiales</taxon>
        <taxon>Chlorobiaceae</taxon>
        <taxon>Chlorobium/Pelodictyon group</taxon>
        <taxon>Pelodictyon</taxon>
    </lineage>
</organism>
<dbReference type="Pfam" id="PF04020">
    <property type="entry name" value="Phage_holin_4_2"/>
    <property type="match status" value="1"/>
</dbReference>
<proteinExistence type="predicted"/>
<dbReference type="PANTHER" id="PTHR37309:SF1">
    <property type="entry name" value="SLR0284 PROTEIN"/>
    <property type="match status" value="1"/>
</dbReference>
<keyword evidence="1" id="KW-1133">Transmembrane helix</keyword>
<dbReference type="Proteomes" id="UP000076481">
    <property type="component" value="Unassembled WGS sequence"/>
</dbReference>
<comment type="caution">
    <text evidence="2">The sequence shown here is derived from an EMBL/GenBank/DDBJ whole genome shotgun (WGS) entry which is preliminary data.</text>
</comment>
<feature type="transmembrane region" description="Helical" evidence="1">
    <location>
        <begin position="29"/>
        <end position="47"/>
    </location>
</feature>
<evidence type="ECO:0000313" key="2">
    <source>
        <dbReference type="EMBL" id="KZK75066.1"/>
    </source>
</evidence>
<feature type="transmembrane region" description="Helical" evidence="1">
    <location>
        <begin position="54"/>
        <end position="77"/>
    </location>
</feature>
<accession>A0A165MC24</accession>
<keyword evidence="1" id="KW-0812">Transmembrane</keyword>
<dbReference type="AlphaFoldDB" id="A0A165MC24"/>